<protein>
    <submittedName>
        <fullName evidence="2">Alcohol dehydrogenase superfamily, zinc-type</fullName>
    </submittedName>
</protein>
<keyword evidence="3" id="KW-1185">Reference proteome</keyword>
<dbReference type="Gene3D" id="3.40.50.720">
    <property type="entry name" value="NAD(P)-binding Rossmann-like Domain"/>
    <property type="match status" value="1"/>
</dbReference>
<dbReference type="SUPFAM" id="SSF51735">
    <property type="entry name" value="NAD(P)-binding Rossmann-fold domains"/>
    <property type="match status" value="1"/>
</dbReference>
<evidence type="ECO:0000313" key="3">
    <source>
        <dbReference type="Proteomes" id="UP000078544"/>
    </source>
</evidence>
<comment type="caution">
    <text evidence="2">The sequence shown here is derived from an EMBL/GenBank/DDBJ whole genome shotgun (WGS) entry which is preliminary data.</text>
</comment>
<dbReference type="Pfam" id="PF08240">
    <property type="entry name" value="ADH_N"/>
    <property type="match status" value="1"/>
</dbReference>
<dbReference type="InterPro" id="IPR020843">
    <property type="entry name" value="ER"/>
</dbReference>
<dbReference type="InterPro" id="IPR013154">
    <property type="entry name" value="ADH-like_N"/>
</dbReference>
<reference evidence="2 3" key="1">
    <citation type="journal article" date="2016" name="Genome Biol. Evol.">
        <title>Divergent and convergent evolution of fungal pathogenicity.</title>
        <authorList>
            <person name="Shang Y."/>
            <person name="Xiao G."/>
            <person name="Zheng P."/>
            <person name="Cen K."/>
            <person name="Zhan S."/>
            <person name="Wang C."/>
        </authorList>
    </citation>
    <scope>NUCLEOTIDE SEQUENCE [LARGE SCALE GENOMIC DNA]</scope>
    <source>
        <strain evidence="2 3">RCEF 2490</strain>
    </source>
</reference>
<accession>A0A168AAH8</accession>
<dbReference type="OrthoDB" id="3509362at2759"/>
<name>A0A168AAH8_9HYPO</name>
<proteinExistence type="predicted"/>
<evidence type="ECO:0000259" key="1">
    <source>
        <dbReference type="SMART" id="SM00829"/>
    </source>
</evidence>
<dbReference type="InterPro" id="IPR011032">
    <property type="entry name" value="GroES-like_sf"/>
</dbReference>
<dbReference type="SMART" id="SM00829">
    <property type="entry name" value="PKS_ER"/>
    <property type="match status" value="1"/>
</dbReference>
<dbReference type="CDD" id="cd05289">
    <property type="entry name" value="MDR_like_2"/>
    <property type="match status" value="1"/>
</dbReference>
<evidence type="ECO:0000313" key="2">
    <source>
        <dbReference type="EMBL" id="KZZ93686.1"/>
    </source>
</evidence>
<dbReference type="Pfam" id="PF13602">
    <property type="entry name" value="ADH_zinc_N_2"/>
    <property type="match status" value="1"/>
</dbReference>
<organism evidence="2 3">
    <name type="scientific">Moelleriella libera RCEF 2490</name>
    <dbReference type="NCBI Taxonomy" id="1081109"/>
    <lineage>
        <taxon>Eukaryota</taxon>
        <taxon>Fungi</taxon>
        <taxon>Dikarya</taxon>
        <taxon>Ascomycota</taxon>
        <taxon>Pezizomycotina</taxon>
        <taxon>Sordariomycetes</taxon>
        <taxon>Hypocreomycetidae</taxon>
        <taxon>Hypocreales</taxon>
        <taxon>Clavicipitaceae</taxon>
        <taxon>Moelleriella</taxon>
    </lineage>
</organism>
<dbReference type="InterPro" id="IPR050700">
    <property type="entry name" value="YIM1/Zinc_Alcohol_DH_Fams"/>
</dbReference>
<dbReference type="GO" id="GO:0016491">
    <property type="term" value="F:oxidoreductase activity"/>
    <property type="evidence" value="ECO:0007669"/>
    <property type="project" value="InterPro"/>
</dbReference>
<dbReference type="AlphaFoldDB" id="A0A168AAH8"/>
<gene>
    <name evidence="2" type="ORF">AAL_05402</name>
</gene>
<dbReference type="SUPFAM" id="SSF50129">
    <property type="entry name" value="GroES-like"/>
    <property type="match status" value="1"/>
</dbReference>
<dbReference type="EMBL" id="AZGY01000012">
    <property type="protein sequence ID" value="KZZ93686.1"/>
    <property type="molecule type" value="Genomic_DNA"/>
</dbReference>
<dbReference type="PANTHER" id="PTHR11695">
    <property type="entry name" value="ALCOHOL DEHYDROGENASE RELATED"/>
    <property type="match status" value="1"/>
</dbReference>
<dbReference type="Proteomes" id="UP000078544">
    <property type="component" value="Unassembled WGS sequence"/>
</dbReference>
<dbReference type="STRING" id="1081109.A0A168AAH8"/>
<dbReference type="Gene3D" id="3.90.180.10">
    <property type="entry name" value="Medium-chain alcohol dehydrogenases, catalytic domain"/>
    <property type="match status" value="1"/>
</dbReference>
<dbReference type="PANTHER" id="PTHR11695:SF294">
    <property type="entry name" value="RETICULON-4-INTERACTING PROTEIN 1, MITOCHONDRIAL"/>
    <property type="match status" value="1"/>
</dbReference>
<sequence length="317" mass="33936">MKAVQVLGSKESPSVVISTNLSIPEPQNDEILVQVRAAGITSDELSWPELYRSSTRIPGHDLSGEVVRLGPSYTGALKTGDQVFAMLKAEADSGCQAEYAIVSPEEISLKPQSLSHVQAAAMPIPFLTAWEALHEHAKIQRGSSVMVTGASGAVGLCMVQIAAKVLHCNTTALASAKNHVLLREFGATKVIDYGDPAWDSTMEDLDAVFDTVGGEILRRSQDCVKAGGTIVTIADSPPPWASDYASPTTWNGYNNINQVFFIVTSCGTVLSKLELLIDEKKMSPIPVTVFGAELALDAWKYAGQRGKEGKAIIEFSQ</sequence>
<dbReference type="InterPro" id="IPR036291">
    <property type="entry name" value="NAD(P)-bd_dom_sf"/>
</dbReference>
<feature type="domain" description="Enoyl reductase (ER)" evidence="1">
    <location>
        <begin position="8"/>
        <end position="313"/>
    </location>
</feature>